<feature type="compositionally biased region" description="Low complexity" evidence="1">
    <location>
        <begin position="1040"/>
        <end position="1051"/>
    </location>
</feature>
<feature type="region of interest" description="Disordered" evidence="1">
    <location>
        <begin position="110"/>
        <end position="231"/>
    </location>
</feature>
<feature type="region of interest" description="Disordered" evidence="1">
    <location>
        <begin position="898"/>
        <end position="933"/>
    </location>
</feature>
<dbReference type="EMBL" id="JAGHQM010000410">
    <property type="protein sequence ID" value="KAH0562117.1"/>
    <property type="molecule type" value="Genomic_DNA"/>
</dbReference>
<feature type="region of interest" description="Disordered" evidence="1">
    <location>
        <begin position="379"/>
        <end position="538"/>
    </location>
</feature>
<organism evidence="2 3">
    <name type="scientific">Trichoglossum hirsutum</name>
    <dbReference type="NCBI Taxonomy" id="265104"/>
    <lineage>
        <taxon>Eukaryota</taxon>
        <taxon>Fungi</taxon>
        <taxon>Dikarya</taxon>
        <taxon>Ascomycota</taxon>
        <taxon>Pezizomycotina</taxon>
        <taxon>Geoglossomycetes</taxon>
        <taxon>Geoglossales</taxon>
        <taxon>Geoglossaceae</taxon>
        <taxon>Trichoglossum</taxon>
    </lineage>
</organism>
<accession>A0A9P8RR11</accession>
<evidence type="ECO:0000313" key="3">
    <source>
        <dbReference type="Proteomes" id="UP000750711"/>
    </source>
</evidence>
<feature type="compositionally biased region" description="Basic and acidic residues" evidence="1">
    <location>
        <begin position="9"/>
        <end position="20"/>
    </location>
</feature>
<feature type="compositionally biased region" description="Polar residues" evidence="1">
    <location>
        <begin position="180"/>
        <end position="191"/>
    </location>
</feature>
<comment type="caution">
    <text evidence="2">The sequence shown here is derived from an EMBL/GenBank/DDBJ whole genome shotgun (WGS) entry which is preliminary data.</text>
</comment>
<feature type="compositionally biased region" description="Polar residues" evidence="1">
    <location>
        <begin position="307"/>
        <end position="319"/>
    </location>
</feature>
<feature type="region of interest" description="Disordered" evidence="1">
    <location>
        <begin position="293"/>
        <end position="319"/>
    </location>
</feature>
<protein>
    <submittedName>
        <fullName evidence="2">Uncharacterized protein</fullName>
    </submittedName>
</protein>
<name>A0A9P8RR11_9PEZI</name>
<feature type="compositionally biased region" description="Polar residues" evidence="1">
    <location>
        <begin position="403"/>
        <end position="422"/>
    </location>
</feature>
<feature type="region of interest" description="Disordered" evidence="1">
    <location>
        <begin position="795"/>
        <end position="886"/>
    </location>
</feature>
<feature type="region of interest" description="Disordered" evidence="1">
    <location>
        <begin position="1"/>
        <end position="22"/>
    </location>
</feature>
<feature type="compositionally biased region" description="Polar residues" evidence="1">
    <location>
        <begin position="490"/>
        <end position="530"/>
    </location>
</feature>
<feature type="compositionally biased region" description="Basic and acidic residues" evidence="1">
    <location>
        <begin position="465"/>
        <end position="479"/>
    </location>
</feature>
<feature type="compositionally biased region" description="Basic and acidic residues" evidence="1">
    <location>
        <begin position="120"/>
        <end position="136"/>
    </location>
</feature>
<sequence length="1200" mass="127837">MKTLVGLRDPVKNTAKESAKESAILQPTPLTDTILHPSTHNQLGSFPASSGLPRRTLTPRYMSPTIASMSQASAASTSQTEVRNTTPTQGLAPLKAAKSRNWLDTAMSLSGIGRPSDGAPHGKKDRVMSHSSDGIKNRWPSEANQFGMTSLGGLQRIEGSPRPEFNKSLPTEKALPSPPIEQTYTAGTPITQRGPLAANDLSLRRSSLDKDGGLGETEERPLLLPQGAARSDTNHILTEEDDLSADSPCVGIKLHRGKQPKASTRAVDISLPQASTTTRTASKGNSNRKAAISSTAMQLRRKPVPRPTQQTFQRTSNPLCETFPGAAAFQKFNRGTTQLSNSGRARASSLRANISTDGPSADLGAKDIEFTTGNLADMKPLSGISGNTSRPTSHIRTMDKSSRLPTKSTARNGNTAGYSSGLQSVRSVSQSPPPSQVIRQGHLRDVTRTVQAKEKSMNGQQKENMTSKHDTKARNEPHRGGMTSHAQREPNISDTVHTRDNSSTSSLDVNVGTSPVDGQQRQPMRSTSPSNPGPKPFKKNAALIAEASTSSGYHPSSIPIFRKETPLDYSRKSDTEALISRKYTKTAPGGFAIFEDEQLSGDADVNTDGMASPEGATPANTETSTAIGACTPCDPHGPEREAKTPPRNIPRLGPVLRISSTADSIIMGRMNPGNKSPNSEQRVSPALHRNAVISDLRKSSKRLDKYFARELDRQTAAVSRRASSKQSVLRPKSAGCDLKRICGLTAVRDQKSWSADVAKLILKQEGTTEGAVVVASMGVSQNDDPFTEFQQALMRKDGGTVKRREGVVLRRDHEDPKPTSGHVGTNSEPVQSTATAKPLIETTGAEASVSPSRAGTPATAPHISPRSRTLQVRVGGSPGKTDTRSASLVGTKLSSNRLRGLSVAHRPQLTTVQRTPASAHSTSGVRPPRSSSRVVVPDYTIRPSPVIESASKENIASPPPSKDFIRVTNQLGSSRGVGSTPLAIPDSKDIGASSLLAHKRVVDGKRLSDASKISQTPSAKMLAMSKIRGLFRKNTSPVDKSSSLKKGTKLTVTDEGSPLVSPVSSGATSRKPETRLGQDSGPSGSGSPVRPTNLASASFPTPGPTPARPSEVAETNALAMSLLNSARYESDSPKKERLLALGKAMVDSITNARDAEKAMEEAKIAASNAEMYYVMARKSVLDVTNMVREWKEVEIPSSLA</sequence>
<feature type="compositionally biased region" description="Basic and acidic residues" evidence="1">
    <location>
        <begin position="442"/>
        <end position="456"/>
    </location>
</feature>
<feature type="compositionally biased region" description="Basic and acidic residues" evidence="1">
    <location>
        <begin position="202"/>
        <end position="221"/>
    </location>
</feature>
<evidence type="ECO:0000313" key="2">
    <source>
        <dbReference type="EMBL" id="KAH0562117.1"/>
    </source>
</evidence>
<feature type="region of interest" description="Disordered" evidence="1">
    <location>
        <begin position="36"/>
        <end position="55"/>
    </location>
</feature>
<feature type="region of interest" description="Disordered" evidence="1">
    <location>
        <begin position="1033"/>
        <end position="1111"/>
    </location>
</feature>
<feature type="compositionally biased region" description="Basic and acidic residues" evidence="1">
    <location>
        <begin position="795"/>
        <end position="817"/>
    </location>
</feature>
<dbReference type="Proteomes" id="UP000750711">
    <property type="component" value="Unassembled WGS sequence"/>
</dbReference>
<feature type="compositionally biased region" description="Polar residues" evidence="1">
    <location>
        <begin position="908"/>
        <end position="924"/>
    </location>
</feature>
<dbReference type="AlphaFoldDB" id="A0A9P8RR11"/>
<feature type="compositionally biased region" description="Polar residues" evidence="1">
    <location>
        <begin position="384"/>
        <end position="395"/>
    </location>
</feature>
<proteinExistence type="predicted"/>
<keyword evidence="3" id="KW-1185">Reference proteome</keyword>
<feature type="compositionally biased region" description="Polar residues" evidence="1">
    <location>
        <begin position="822"/>
        <end position="835"/>
    </location>
</feature>
<reference evidence="2" key="1">
    <citation type="submission" date="2021-03" db="EMBL/GenBank/DDBJ databases">
        <title>Comparative genomics and phylogenomic investigation of the class Geoglossomycetes provide insights into ecological specialization and systematics.</title>
        <authorList>
            <person name="Melie T."/>
            <person name="Pirro S."/>
            <person name="Miller A.N."/>
            <person name="Quandt A."/>
        </authorList>
    </citation>
    <scope>NUCLEOTIDE SEQUENCE</scope>
    <source>
        <strain evidence="2">CAQ_001_2017</strain>
    </source>
</reference>
<gene>
    <name evidence="2" type="ORF">GP486_003185</name>
</gene>
<evidence type="ECO:0000256" key="1">
    <source>
        <dbReference type="SAM" id="MobiDB-lite"/>
    </source>
</evidence>
<feature type="compositionally biased region" description="Polar residues" evidence="1">
    <location>
        <begin position="36"/>
        <end position="48"/>
    </location>
</feature>